<dbReference type="EMBL" id="DSKP01000120">
    <property type="protein sequence ID" value="HEB48828.1"/>
    <property type="molecule type" value="Genomic_DNA"/>
</dbReference>
<dbReference type="InterPro" id="IPR002773">
    <property type="entry name" value="Deoxyhypusine_synthase"/>
</dbReference>
<dbReference type="InterPro" id="IPR029035">
    <property type="entry name" value="DHS-like_NAD/FAD-binding_dom"/>
</dbReference>
<dbReference type="InterPro" id="IPR036982">
    <property type="entry name" value="Deoxyhypusine_synthase_sf"/>
</dbReference>
<evidence type="ECO:0000256" key="2">
    <source>
        <dbReference type="ARBA" id="ARBA00023027"/>
    </source>
</evidence>
<dbReference type="GO" id="GO:0034038">
    <property type="term" value="F:deoxyhypusine synthase activity"/>
    <property type="evidence" value="ECO:0007669"/>
    <property type="project" value="UniProtKB-EC"/>
</dbReference>
<name>A0A7C1P6U5_THEPE</name>
<dbReference type="EC" id="2.5.1.46" evidence="3"/>
<dbReference type="NCBIfam" id="NF002294">
    <property type="entry name" value="PRK01221.1"/>
    <property type="match status" value="1"/>
</dbReference>
<reference evidence="3" key="1">
    <citation type="journal article" date="2020" name="mSystems">
        <title>Genome- and Community-Level Interaction Insights into Carbon Utilization and Element Cycling Functions of Hydrothermarchaeota in Hydrothermal Sediment.</title>
        <authorList>
            <person name="Zhou Z."/>
            <person name="Liu Y."/>
            <person name="Xu W."/>
            <person name="Pan J."/>
            <person name="Luo Z.H."/>
            <person name="Li M."/>
        </authorList>
    </citation>
    <scope>NUCLEOTIDE SEQUENCE [LARGE SCALE GENOMIC DNA]</scope>
    <source>
        <strain evidence="3">SpSt-25</strain>
    </source>
</reference>
<dbReference type="Pfam" id="PF01916">
    <property type="entry name" value="DS"/>
    <property type="match status" value="1"/>
</dbReference>
<comment type="similarity">
    <text evidence="1">Belongs to the deoxyhypusine synthase family.</text>
</comment>
<organism evidence="3">
    <name type="scientific">Thermofilum pendens</name>
    <dbReference type="NCBI Taxonomy" id="2269"/>
    <lineage>
        <taxon>Archaea</taxon>
        <taxon>Thermoproteota</taxon>
        <taxon>Thermoprotei</taxon>
        <taxon>Thermofilales</taxon>
        <taxon>Thermofilaceae</taxon>
        <taxon>Thermofilum</taxon>
    </lineage>
</organism>
<keyword evidence="3" id="KW-0808">Transferase</keyword>
<comment type="caution">
    <text evidence="3">The sequence shown here is derived from an EMBL/GenBank/DDBJ whole genome shotgun (WGS) entry which is preliminary data.</text>
</comment>
<dbReference type="FunFam" id="3.40.910.10:FF:000010">
    <property type="entry name" value="Deoxyhypusine synthase"/>
    <property type="match status" value="1"/>
</dbReference>
<dbReference type="AlphaFoldDB" id="A0A7C1P6U5"/>
<keyword evidence="2" id="KW-0520">NAD</keyword>
<dbReference type="SUPFAM" id="SSF52467">
    <property type="entry name" value="DHS-like NAD/FAD-binding domain"/>
    <property type="match status" value="1"/>
</dbReference>
<evidence type="ECO:0000313" key="3">
    <source>
        <dbReference type="EMBL" id="HEB48828.1"/>
    </source>
</evidence>
<dbReference type="GO" id="GO:0005737">
    <property type="term" value="C:cytoplasm"/>
    <property type="evidence" value="ECO:0007669"/>
    <property type="project" value="TreeGrafter"/>
</dbReference>
<dbReference type="PANTHER" id="PTHR11703">
    <property type="entry name" value="DEOXYHYPUSINE SYNTHASE"/>
    <property type="match status" value="1"/>
</dbReference>
<sequence length="334" mass="36325">MGSEREELRKVLLQVPLRDLTLDEVVEKAGEALHVLEKVGGFSVRYLSRAADVLLEALRYKCWLMLSFPANIVATGLRGLLADIIRSGFVKAVVTTGGTFDHDIARSLGGVYYVGDFELDDVMLHEIGVHRLGNVLVPSESYGPLVESFTHKLLEELAQVKETWSPSELAAEVGKRLADKHSILRASAESGTPVFAPGIIDSAFGTALFTYNESSRASSCKRKVQLDVFGDMERLASIVYEAECLAGLMLGGGISKHHVIWWAQFRGGLDYAVAITSAPEWDGSLSGARTREAISWGKVKPSARHVTVPGDATVLFPILVASVFRRLEKGCSPP</sequence>
<accession>A0A7C1P6U5</accession>
<proteinExistence type="inferred from homology"/>
<gene>
    <name evidence="3" type="ORF">ENP77_03430</name>
</gene>
<dbReference type="PANTHER" id="PTHR11703:SF0">
    <property type="entry name" value="DEOXYHYPUSINE SYNTHASE"/>
    <property type="match status" value="1"/>
</dbReference>
<protein>
    <submittedName>
        <fullName evidence="3">Deoxyhypusine synthase</fullName>
        <ecNumber evidence="3">2.5.1.46</ecNumber>
    </submittedName>
</protein>
<evidence type="ECO:0000256" key="1">
    <source>
        <dbReference type="ARBA" id="ARBA00009892"/>
    </source>
</evidence>
<dbReference type="Gene3D" id="3.40.910.10">
    <property type="entry name" value="Deoxyhypusine synthase"/>
    <property type="match status" value="1"/>
</dbReference>